<accession>A0A917LK88</accession>
<dbReference type="EMBL" id="BMFQ01000001">
    <property type="protein sequence ID" value="GGG34606.1"/>
    <property type="molecule type" value="Genomic_DNA"/>
</dbReference>
<dbReference type="AlphaFoldDB" id="A0A917LK88"/>
<proteinExistence type="predicted"/>
<dbReference type="RefSeq" id="WP_188461137.1">
    <property type="nucleotide sequence ID" value="NZ_BMFQ01000001.1"/>
</dbReference>
<organism evidence="1 2">
    <name type="scientific">Bizionia arctica</name>
    <dbReference type="NCBI Taxonomy" id="1495645"/>
    <lineage>
        <taxon>Bacteria</taxon>
        <taxon>Pseudomonadati</taxon>
        <taxon>Bacteroidota</taxon>
        <taxon>Flavobacteriia</taxon>
        <taxon>Flavobacteriales</taxon>
        <taxon>Flavobacteriaceae</taxon>
        <taxon>Bizionia</taxon>
    </lineage>
</organism>
<evidence type="ECO:0000313" key="1">
    <source>
        <dbReference type="EMBL" id="GGG34606.1"/>
    </source>
</evidence>
<comment type="caution">
    <text evidence="1">The sequence shown here is derived from an EMBL/GenBank/DDBJ whole genome shotgun (WGS) entry which is preliminary data.</text>
</comment>
<keyword evidence="2" id="KW-1185">Reference proteome</keyword>
<sequence length="92" mass="11160">MKEVWTTEAKETYLSNIKYLKTQWTNKEIQFFMDTSLEAIDLLLQNPKLGSYDATWKAYKFLIVPQVYLYYEVKNDELILLSFWNNYQKPLF</sequence>
<gene>
    <name evidence="1" type="ORF">GCM10010976_02880</name>
</gene>
<evidence type="ECO:0008006" key="3">
    <source>
        <dbReference type="Google" id="ProtNLM"/>
    </source>
</evidence>
<name>A0A917LK88_9FLAO</name>
<dbReference type="InterPro" id="IPR035093">
    <property type="entry name" value="RelE/ParE_toxin_dom_sf"/>
</dbReference>
<reference evidence="1" key="2">
    <citation type="submission" date="2020-09" db="EMBL/GenBank/DDBJ databases">
        <authorList>
            <person name="Sun Q."/>
            <person name="Zhou Y."/>
        </authorList>
    </citation>
    <scope>NUCLEOTIDE SEQUENCE</scope>
    <source>
        <strain evidence="1">CGMCC 1.12751</strain>
    </source>
</reference>
<evidence type="ECO:0000313" key="2">
    <source>
        <dbReference type="Proteomes" id="UP000625976"/>
    </source>
</evidence>
<dbReference type="Proteomes" id="UP000625976">
    <property type="component" value="Unassembled WGS sequence"/>
</dbReference>
<reference evidence="1" key="1">
    <citation type="journal article" date="2014" name="Int. J. Syst. Evol. Microbiol.">
        <title>Complete genome sequence of Corynebacterium casei LMG S-19264T (=DSM 44701T), isolated from a smear-ripened cheese.</title>
        <authorList>
            <consortium name="US DOE Joint Genome Institute (JGI-PGF)"/>
            <person name="Walter F."/>
            <person name="Albersmeier A."/>
            <person name="Kalinowski J."/>
            <person name="Ruckert C."/>
        </authorList>
    </citation>
    <scope>NUCLEOTIDE SEQUENCE</scope>
    <source>
        <strain evidence="1">CGMCC 1.12751</strain>
    </source>
</reference>
<dbReference type="Gene3D" id="3.30.2310.20">
    <property type="entry name" value="RelE-like"/>
    <property type="match status" value="1"/>
</dbReference>
<protein>
    <recommendedName>
        <fullName evidence="3">Type II toxin-antitoxin system RelE/ParE family toxin</fullName>
    </recommendedName>
</protein>